<sequence>MKWNMLLLLGLLFWMNSVLGEGSKNFYPDKVEGNRAFLVSLPIGRNAFANQAAHYVYAVEGETIAVASSAQNVGQGRVKLKAPDGKIYQTRSDNIGRILEFEGSSRKAELAGPRVGYTPFEIPVGIGQSGIWCVEFISPDQDPINAATVEVPNVKADADWIQNTQGSLISAWDVSVRNVDNTAWVVGRVFVSILQLHISTESLAERDGAFYGRNYVLTNDGYIYHVNGNGSHGIDFAYFVNSSGVLNEKGLPSYKSADQEMNALFHNPNKEDEQLLITHKMFYGLPDTTMPKQSHGAFPGGRSWLFSPREIIDVQDLKIVWEEGKTNQLEKEGVFLSFKTNYSGRYKVVISPTSDKFFFRSLQINVEAKEGVNRFFWDGLDGDNNFMPQGVDYEVRVSVSLVQGEIHFPYFDMEINPNGILVDRINIDGSIHSDAIMYWDDSDITGGQPGEVSNPRVNKTGTASRLDGHRWGSYTATKHVSGSLNNGYGAYSYGNKRVMDTWTYTAHLQAEITERISVGPRQPVKEDNPLSSIKELHITVYQGREVLFDLLDTEAFASILERGERIEIVDFSIYGDIALTDNTATYSVKDGAYTGGDEFTYRIVDENGTTVIINKVYIQILKTIPIAKDDFFDVVFNSIQILDVLNNDFVEHSYLNKESLRIVDYPNNGQLYKDAEGKWIYQANDQYIGVDKFAYQIMDGNGNWSNIATVTLTIKGLFIPNTITPNGDSKNDTFQIIGLSNFDQVEVSVLDRSGRIMFSSNNYKNDWVVPVTVTNGVYFYLFKGSKYGQKPIINKGALMILTSSTSFVN</sequence>
<dbReference type="Pfam" id="PF13585">
    <property type="entry name" value="CHU_C"/>
    <property type="match status" value="1"/>
</dbReference>
<protein>
    <submittedName>
        <fullName evidence="1">Gliding motility-associated C-terminal domain-containing protein</fullName>
    </submittedName>
</protein>
<evidence type="ECO:0000313" key="2">
    <source>
        <dbReference type="Proteomes" id="UP000625283"/>
    </source>
</evidence>
<evidence type="ECO:0000313" key="1">
    <source>
        <dbReference type="EMBL" id="MBL1408783.1"/>
    </source>
</evidence>
<dbReference type="EMBL" id="JAERTY010000004">
    <property type="protein sequence ID" value="MBL1408783.1"/>
    <property type="molecule type" value="Genomic_DNA"/>
</dbReference>
<gene>
    <name evidence="1" type="ORF">JKG61_08490</name>
</gene>
<name>A0ABS1R2A9_9SPHI</name>
<proteinExistence type="predicted"/>
<dbReference type="Pfam" id="PF17963">
    <property type="entry name" value="Big_9"/>
    <property type="match status" value="1"/>
</dbReference>
<dbReference type="Proteomes" id="UP000625283">
    <property type="component" value="Unassembled WGS sequence"/>
</dbReference>
<reference evidence="1 2" key="1">
    <citation type="submission" date="2021-01" db="EMBL/GenBank/DDBJ databases">
        <title>C459-1 draft genome sequence.</title>
        <authorList>
            <person name="Zhang X.-F."/>
        </authorList>
    </citation>
    <scope>NUCLEOTIDE SEQUENCE [LARGE SCALE GENOMIC DNA]</scope>
    <source>
        <strain evidence="2">C459-1</strain>
    </source>
</reference>
<organism evidence="1 2">
    <name type="scientific">Sphingobacterium faecale</name>
    <dbReference type="NCBI Taxonomy" id="2803775"/>
    <lineage>
        <taxon>Bacteria</taxon>
        <taxon>Pseudomonadati</taxon>
        <taxon>Bacteroidota</taxon>
        <taxon>Sphingobacteriia</taxon>
        <taxon>Sphingobacteriales</taxon>
        <taxon>Sphingobacteriaceae</taxon>
        <taxon>Sphingobacterium</taxon>
    </lineage>
</organism>
<dbReference type="Gene3D" id="2.60.40.3440">
    <property type="match status" value="1"/>
</dbReference>
<keyword evidence="2" id="KW-1185">Reference proteome</keyword>
<accession>A0ABS1R2A9</accession>
<comment type="caution">
    <text evidence="1">The sequence shown here is derived from an EMBL/GenBank/DDBJ whole genome shotgun (WGS) entry which is preliminary data.</text>
</comment>